<keyword evidence="4" id="KW-0677">Repeat</keyword>
<keyword evidence="8" id="KW-0175">Coiled coil</keyword>
<evidence type="ECO:0000256" key="5">
    <source>
        <dbReference type="ARBA" id="ARBA00022771"/>
    </source>
</evidence>
<name>A0ABY8TUL7_TETOB</name>
<comment type="pathway">
    <text evidence="1">Protein modification; protein ubiquitination.</text>
</comment>
<dbReference type="Gene3D" id="1.20.120.1750">
    <property type="match status" value="1"/>
</dbReference>
<keyword evidence="2" id="KW-0808">Transferase</keyword>
<reference evidence="11 12" key="1">
    <citation type="submission" date="2023-05" db="EMBL/GenBank/DDBJ databases">
        <title>A 100% complete, gapless, phased diploid assembly of the Scenedesmus obliquus UTEX 3031 genome.</title>
        <authorList>
            <person name="Biondi T.C."/>
            <person name="Hanschen E.R."/>
            <person name="Kwon T."/>
            <person name="Eng W."/>
            <person name="Kruse C.P.S."/>
            <person name="Koehler S.I."/>
            <person name="Kunde Y."/>
            <person name="Gleasner C.D."/>
            <person name="You Mak K.T."/>
            <person name="Polle J."/>
            <person name="Hovde B.T."/>
            <person name="Starkenburg S.R."/>
        </authorList>
    </citation>
    <scope>NUCLEOTIDE SEQUENCE [LARGE SCALE GENOMIC DNA]</scope>
    <source>
        <strain evidence="11 12">DOE0152z</strain>
    </source>
</reference>
<accession>A0ABY8TUL7</accession>
<evidence type="ECO:0000256" key="1">
    <source>
        <dbReference type="ARBA" id="ARBA00004906"/>
    </source>
</evidence>
<feature type="domain" description="RING-type" evidence="10">
    <location>
        <begin position="650"/>
        <end position="861"/>
    </location>
</feature>
<organism evidence="11 12">
    <name type="scientific">Tetradesmus obliquus</name>
    <name type="common">Green alga</name>
    <name type="synonym">Acutodesmus obliquus</name>
    <dbReference type="NCBI Taxonomy" id="3088"/>
    <lineage>
        <taxon>Eukaryota</taxon>
        <taxon>Viridiplantae</taxon>
        <taxon>Chlorophyta</taxon>
        <taxon>core chlorophytes</taxon>
        <taxon>Chlorophyceae</taxon>
        <taxon>CS clade</taxon>
        <taxon>Sphaeropleales</taxon>
        <taxon>Scenedesmaceae</taxon>
        <taxon>Tetradesmus</taxon>
    </lineage>
</organism>
<evidence type="ECO:0000256" key="3">
    <source>
        <dbReference type="ARBA" id="ARBA00022723"/>
    </source>
</evidence>
<dbReference type="InterPro" id="IPR013083">
    <property type="entry name" value="Znf_RING/FYVE/PHD"/>
</dbReference>
<dbReference type="PROSITE" id="PS00518">
    <property type="entry name" value="ZF_RING_1"/>
    <property type="match status" value="1"/>
</dbReference>
<dbReference type="PANTHER" id="PTHR22770">
    <property type="entry name" value="UBIQUITIN CONJUGATING ENZYME 7 INTERACTING PROTEIN-RELATED"/>
    <property type="match status" value="1"/>
</dbReference>
<evidence type="ECO:0000256" key="4">
    <source>
        <dbReference type="ARBA" id="ARBA00022737"/>
    </source>
</evidence>
<dbReference type="InterPro" id="IPR013087">
    <property type="entry name" value="Znf_C2H2_type"/>
</dbReference>
<keyword evidence="7" id="KW-0862">Zinc</keyword>
<keyword evidence="3" id="KW-0479">Metal-binding</keyword>
<sequence>MYIPPSDEPLTRPATQRTPPSAPAPARAPNPPSAQQAAPAAAGQVKQPPPSPNELCRFQGRCNNTSCTYVHFAGFQWPGSADAAAGQQAPRTHPAVCRYGAACRDQGSTCTRTHPEPTQQGGSSSALVVVRSKLFGTSMYNRLRAYYGDDLAGLSNKVGAPVSYVEAEDRLKVQVEAARATIASDKMDRILEDARRSVASEYNELSIVGSTRYVVEQGCLIRHVLTGREATSLFAVGASRDAARQLKAEMGDVNPHFMKWSGSDGAKFTFETPEAAAQAFEDVLVRTGGQKHALWSSLQPFIQGQREATMTQVFKVQVTYDLQCAQPLQGDNRNILIWRMLAPFGAQLFDVKPFKGDRETGKGWMHVRLPSMTACTDAVAALNGKFFPKLCRRGGALEVALKDAEFTACISARKFNALKDQLRAAQQLHALSWLELVLPQDVLEGMASIKLCVDPEEYGAPSWADIKVELVDARKRVEGILQGTLVVELPYTKRILTREDMLVLAKKDPAGRRREVLDTIEDVHGVVVVAEMESSRLRMFGEKPTIEDAMREVDGILASVRYNSQVTTVHVSAAAAAMLCGSQGAQELAKMVLETGSSSCQLVDEQGSVRIKVEGNPASLMNVQMSVVNLEKRARQHNKQLRELTDAQLVDTICPVCTYEVAPGSRHIMEPCGHMYCQDCAEMGVKSAVEQAKFPVVCCKAGCQQPLCLEDIKMLLGPAAEYDKALDKSLSLYMRQNAGAGVKPCFSANCKQVFKGTALKFECDCCLEAYCTSCMCTWHEGQTCQQYQAGLQDYSASTAWVQQHTKPCGRCAAPYYKDGGCNRLQCGSCHSHLCNLCSQVFASATECYAHLSAVHGGYYDK</sequence>
<evidence type="ECO:0000313" key="11">
    <source>
        <dbReference type="EMBL" id="WIA12680.1"/>
    </source>
</evidence>
<dbReference type="PROSITE" id="PS51873">
    <property type="entry name" value="TRIAD"/>
    <property type="match status" value="1"/>
</dbReference>
<dbReference type="PROSITE" id="PS00028">
    <property type="entry name" value="ZINC_FINGER_C2H2_1"/>
    <property type="match status" value="1"/>
</dbReference>
<dbReference type="PANTHER" id="PTHR22770:SF13">
    <property type="entry name" value="RING-TYPE DOMAIN-CONTAINING PROTEIN"/>
    <property type="match status" value="1"/>
</dbReference>
<dbReference type="SUPFAM" id="SSF57850">
    <property type="entry name" value="RING/U-box"/>
    <property type="match status" value="2"/>
</dbReference>
<evidence type="ECO:0000256" key="7">
    <source>
        <dbReference type="ARBA" id="ARBA00022833"/>
    </source>
</evidence>
<protein>
    <recommendedName>
        <fullName evidence="10">RING-type domain-containing protein</fullName>
    </recommendedName>
</protein>
<feature type="coiled-coil region" evidence="8">
    <location>
        <begin position="620"/>
        <end position="647"/>
    </location>
</feature>
<keyword evidence="12" id="KW-1185">Reference proteome</keyword>
<feature type="compositionally biased region" description="Pro residues" evidence="9">
    <location>
        <begin position="20"/>
        <end position="32"/>
    </location>
</feature>
<dbReference type="EMBL" id="CP126211">
    <property type="protein sequence ID" value="WIA12680.1"/>
    <property type="molecule type" value="Genomic_DNA"/>
</dbReference>
<dbReference type="Proteomes" id="UP001244341">
    <property type="component" value="Chromosome 4b"/>
</dbReference>
<evidence type="ECO:0000256" key="9">
    <source>
        <dbReference type="SAM" id="MobiDB-lite"/>
    </source>
</evidence>
<dbReference type="InterPro" id="IPR017907">
    <property type="entry name" value="Znf_RING_CS"/>
</dbReference>
<feature type="compositionally biased region" description="Low complexity" evidence="9">
    <location>
        <begin position="33"/>
        <end position="46"/>
    </location>
</feature>
<dbReference type="CDD" id="cd20335">
    <property type="entry name" value="BRcat_RBR"/>
    <property type="match status" value="1"/>
</dbReference>
<gene>
    <name evidence="11" type="ORF">OEZ85_006321</name>
</gene>
<feature type="region of interest" description="Disordered" evidence="9">
    <location>
        <begin position="1"/>
        <end position="52"/>
    </location>
</feature>
<keyword evidence="5" id="KW-0863">Zinc-finger</keyword>
<evidence type="ECO:0000256" key="8">
    <source>
        <dbReference type="SAM" id="Coils"/>
    </source>
</evidence>
<dbReference type="Gene3D" id="3.30.40.10">
    <property type="entry name" value="Zinc/RING finger domain, C3HC4 (zinc finger)"/>
    <property type="match status" value="1"/>
</dbReference>
<keyword evidence="6" id="KW-0833">Ubl conjugation pathway</keyword>
<dbReference type="InterPro" id="IPR051628">
    <property type="entry name" value="LUBAC_E3_Ligases"/>
</dbReference>
<evidence type="ECO:0000256" key="2">
    <source>
        <dbReference type="ARBA" id="ARBA00022679"/>
    </source>
</evidence>
<dbReference type="InterPro" id="IPR044066">
    <property type="entry name" value="TRIAD_supradom"/>
</dbReference>
<evidence type="ECO:0000256" key="6">
    <source>
        <dbReference type="ARBA" id="ARBA00022786"/>
    </source>
</evidence>
<evidence type="ECO:0000313" key="12">
    <source>
        <dbReference type="Proteomes" id="UP001244341"/>
    </source>
</evidence>
<proteinExistence type="predicted"/>
<evidence type="ECO:0000259" key="10">
    <source>
        <dbReference type="PROSITE" id="PS51873"/>
    </source>
</evidence>